<keyword evidence="1" id="KW-0742">SOS response</keyword>
<dbReference type="RefSeq" id="WP_011520864.1">
    <property type="nucleotide sequence ID" value="NC_008009.1"/>
</dbReference>
<dbReference type="EMBL" id="CP000360">
    <property type="protein sequence ID" value="ABF39062.1"/>
    <property type="molecule type" value="Genomic_DNA"/>
</dbReference>
<dbReference type="HOGENOM" id="CLU_613830_0_0_0"/>
<protein>
    <submittedName>
        <fullName evidence="3">UvrB/UvrC protein</fullName>
    </submittedName>
</protein>
<dbReference type="InterPro" id="IPR036876">
    <property type="entry name" value="UVR_dom_sf"/>
</dbReference>
<keyword evidence="4" id="KW-1185">Reference proteome</keyword>
<evidence type="ECO:0000259" key="2">
    <source>
        <dbReference type="PROSITE" id="PS50151"/>
    </source>
</evidence>
<organism evidence="3 4">
    <name type="scientific">Koribacter versatilis (strain Ellin345)</name>
    <dbReference type="NCBI Taxonomy" id="204669"/>
    <lineage>
        <taxon>Bacteria</taxon>
        <taxon>Pseudomonadati</taxon>
        <taxon>Acidobacteriota</taxon>
        <taxon>Terriglobia</taxon>
        <taxon>Terriglobales</taxon>
        <taxon>Candidatus Korobacteraceae</taxon>
        <taxon>Candidatus Korobacter</taxon>
    </lineage>
</organism>
<dbReference type="KEGG" id="aba:Acid345_0057"/>
<accession>Q1IVN8</accession>
<proteinExistence type="predicted"/>
<dbReference type="eggNOG" id="COG0322">
    <property type="taxonomic scope" value="Bacteria"/>
</dbReference>
<dbReference type="STRING" id="204669.Acid345_0057"/>
<gene>
    <name evidence="3" type="ordered locus">Acid345_0057</name>
</gene>
<dbReference type="InterPro" id="IPR001943">
    <property type="entry name" value="UVR_dom"/>
</dbReference>
<keyword evidence="1" id="KW-0227">DNA damage</keyword>
<dbReference type="EnsemblBacteria" id="ABF39062">
    <property type="protein sequence ID" value="ABF39062"/>
    <property type="gene ID" value="Acid345_0057"/>
</dbReference>
<dbReference type="PROSITE" id="PS50151">
    <property type="entry name" value="UVR"/>
    <property type="match status" value="1"/>
</dbReference>
<dbReference type="PANTHER" id="PTHR30562:SF1">
    <property type="entry name" value="UVRABC SYSTEM PROTEIN C"/>
    <property type="match status" value="1"/>
</dbReference>
<sequence length="413" mass="46703">MLRSSLQFEPAHDAEFFAAAPAKAAVFLLRGAEGTEPYVSKTSNLRRRMVRLLGAPEERTKRLNLRDRVQGLEYSLVASDFEAQFCLYRTLREIFPSTYTDRLKLRFAPLVRLILENEYPRVAVTTRIQSLKSKSAYYGPFASRVAAEKFSNDALDFFLLRRCTDDLNPDPAFPGCIYSEMKMCLAPCFKGCTDERYAAETASVREFFESGGRSLLRQIEIDRNIASENLEFEKAAELHTKIEKLKAVTQQASELVRNIERLDGVMVQPSQEAESVSLLKISGGFLHDPVPFNVTPRLQVGQVKTPQSMEARLSEALAAVPVQKPASAYEWMEHLALLKRWYYRTSKTGEIFLTDDKGELPYRRLVRGVSRVYKGEKPQADLSETAGDYWRFRAAEGGVPDRPSEARGGLGEK</sequence>
<dbReference type="AlphaFoldDB" id="Q1IVN8"/>
<reference evidence="3 4" key="1">
    <citation type="journal article" date="2009" name="Appl. Environ. Microbiol.">
        <title>Three genomes from the phylum Acidobacteria provide insight into the lifestyles of these microorganisms in soils.</title>
        <authorList>
            <person name="Ward N.L."/>
            <person name="Challacombe J.F."/>
            <person name="Janssen P.H."/>
            <person name="Henrissat B."/>
            <person name="Coutinho P.M."/>
            <person name="Wu M."/>
            <person name="Xie G."/>
            <person name="Haft D.H."/>
            <person name="Sait M."/>
            <person name="Badger J."/>
            <person name="Barabote R.D."/>
            <person name="Bradley B."/>
            <person name="Brettin T.S."/>
            <person name="Brinkac L.M."/>
            <person name="Bruce D."/>
            <person name="Creasy T."/>
            <person name="Daugherty S.C."/>
            <person name="Davidsen T.M."/>
            <person name="DeBoy R.T."/>
            <person name="Detter J.C."/>
            <person name="Dodson R.J."/>
            <person name="Durkin A.S."/>
            <person name="Ganapathy A."/>
            <person name="Gwinn-Giglio M."/>
            <person name="Han C.S."/>
            <person name="Khouri H."/>
            <person name="Kiss H."/>
            <person name="Kothari S.P."/>
            <person name="Madupu R."/>
            <person name="Nelson K.E."/>
            <person name="Nelson W.C."/>
            <person name="Paulsen I."/>
            <person name="Penn K."/>
            <person name="Ren Q."/>
            <person name="Rosovitz M.J."/>
            <person name="Selengut J.D."/>
            <person name="Shrivastava S."/>
            <person name="Sullivan S.A."/>
            <person name="Tapia R."/>
            <person name="Thompson L.S."/>
            <person name="Watkins K.L."/>
            <person name="Yang Q."/>
            <person name="Yu C."/>
            <person name="Zafar N."/>
            <person name="Zhou L."/>
            <person name="Kuske C.R."/>
        </authorList>
    </citation>
    <scope>NUCLEOTIDE SEQUENCE [LARGE SCALE GENOMIC DNA]</scope>
    <source>
        <strain evidence="3 4">Ellin345</strain>
    </source>
</reference>
<dbReference type="Pfam" id="PF02151">
    <property type="entry name" value="UVR"/>
    <property type="match status" value="1"/>
</dbReference>
<feature type="domain" description="UVR" evidence="2">
    <location>
        <begin position="213"/>
        <end position="248"/>
    </location>
</feature>
<dbReference type="GO" id="GO:0009380">
    <property type="term" value="C:excinuclease repair complex"/>
    <property type="evidence" value="ECO:0007669"/>
    <property type="project" value="TreeGrafter"/>
</dbReference>
<evidence type="ECO:0000313" key="3">
    <source>
        <dbReference type="EMBL" id="ABF39062.1"/>
    </source>
</evidence>
<evidence type="ECO:0000313" key="4">
    <source>
        <dbReference type="Proteomes" id="UP000002432"/>
    </source>
</evidence>
<name>Q1IVN8_KORVE</name>
<dbReference type="GO" id="GO:0009432">
    <property type="term" value="P:SOS response"/>
    <property type="evidence" value="ECO:0007669"/>
    <property type="project" value="UniProtKB-KW"/>
</dbReference>
<dbReference type="Proteomes" id="UP000002432">
    <property type="component" value="Chromosome"/>
</dbReference>
<dbReference type="InterPro" id="IPR050066">
    <property type="entry name" value="UvrABC_protein_C"/>
</dbReference>
<dbReference type="PANTHER" id="PTHR30562">
    <property type="entry name" value="UVRC/OXIDOREDUCTASE"/>
    <property type="match status" value="1"/>
</dbReference>
<dbReference type="OrthoDB" id="9803913at2"/>
<dbReference type="SUPFAM" id="SSF46600">
    <property type="entry name" value="C-terminal UvrC-binding domain of UvrB"/>
    <property type="match status" value="1"/>
</dbReference>
<evidence type="ECO:0000256" key="1">
    <source>
        <dbReference type="ARBA" id="ARBA00023236"/>
    </source>
</evidence>